<dbReference type="GO" id="GO:0006352">
    <property type="term" value="P:DNA-templated transcription initiation"/>
    <property type="evidence" value="ECO:0007669"/>
    <property type="project" value="InterPro"/>
</dbReference>
<comment type="similarity">
    <text evidence="1">Belongs to the sigma-70 factor family. ECF subfamily.</text>
</comment>
<keyword evidence="4" id="KW-0238">DNA-binding</keyword>
<evidence type="ECO:0000259" key="6">
    <source>
        <dbReference type="Pfam" id="PF04542"/>
    </source>
</evidence>
<dbReference type="Proteomes" id="UP000813420">
    <property type="component" value="Unassembled WGS sequence"/>
</dbReference>
<name>A0A9D2VWY2_9FIRM</name>
<dbReference type="EMBL" id="DYXE01000039">
    <property type="protein sequence ID" value="HJH49394.1"/>
    <property type="molecule type" value="Genomic_DNA"/>
</dbReference>
<keyword evidence="3" id="KW-0731">Sigma factor</keyword>
<dbReference type="InterPro" id="IPR007627">
    <property type="entry name" value="RNA_pol_sigma70_r2"/>
</dbReference>
<protein>
    <submittedName>
        <fullName evidence="7">Sigma-70 family RNA polymerase sigma factor</fullName>
    </submittedName>
</protein>
<evidence type="ECO:0000256" key="4">
    <source>
        <dbReference type="ARBA" id="ARBA00023125"/>
    </source>
</evidence>
<accession>A0A9D2VWY2</accession>
<evidence type="ECO:0000256" key="3">
    <source>
        <dbReference type="ARBA" id="ARBA00023082"/>
    </source>
</evidence>
<dbReference type="Gene3D" id="1.10.10.10">
    <property type="entry name" value="Winged helix-like DNA-binding domain superfamily/Winged helix DNA-binding domain"/>
    <property type="match status" value="1"/>
</dbReference>
<dbReference type="InterPro" id="IPR039425">
    <property type="entry name" value="RNA_pol_sigma-70-like"/>
</dbReference>
<comment type="caution">
    <text evidence="7">The sequence shown here is derived from an EMBL/GenBank/DDBJ whole genome shotgun (WGS) entry which is preliminary data.</text>
</comment>
<dbReference type="GO" id="GO:0003677">
    <property type="term" value="F:DNA binding"/>
    <property type="evidence" value="ECO:0007669"/>
    <property type="project" value="UniProtKB-KW"/>
</dbReference>
<dbReference type="InterPro" id="IPR013324">
    <property type="entry name" value="RNA_pol_sigma_r3/r4-like"/>
</dbReference>
<sequence length="186" mass="22361">MRAETEGRGVFDSIYEANIETIYLTAKRYTRNHHAAEEIAQDTFLKLFRNMEHTNIEAAKPWLILTAKYAAMNWRRDTAREYLVAEFTEEEERRISESVEDPEQILIRRLKEKEFTELTGDIFAALYRKNQRWYDAITIVYVLEKPQKEVAETMGMDLESFHSMLYRAKQWIREKYKERYDKLQGE</sequence>
<dbReference type="Gene3D" id="1.10.1740.10">
    <property type="match status" value="1"/>
</dbReference>
<dbReference type="SUPFAM" id="SSF88659">
    <property type="entry name" value="Sigma3 and sigma4 domains of RNA polymerase sigma factors"/>
    <property type="match status" value="1"/>
</dbReference>
<dbReference type="InterPro" id="IPR036388">
    <property type="entry name" value="WH-like_DNA-bd_sf"/>
</dbReference>
<evidence type="ECO:0000256" key="1">
    <source>
        <dbReference type="ARBA" id="ARBA00010641"/>
    </source>
</evidence>
<keyword evidence="5" id="KW-0804">Transcription</keyword>
<dbReference type="GO" id="GO:0016987">
    <property type="term" value="F:sigma factor activity"/>
    <property type="evidence" value="ECO:0007669"/>
    <property type="project" value="UniProtKB-KW"/>
</dbReference>
<evidence type="ECO:0000256" key="5">
    <source>
        <dbReference type="ARBA" id="ARBA00023163"/>
    </source>
</evidence>
<dbReference type="AlphaFoldDB" id="A0A9D2VWY2"/>
<dbReference type="InterPro" id="IPR014284">
    <property type="entry name" value="RNA_pol_sigma-70_dom"/>
</dbReference>
<dbReference type="InterPro" id="IPR013325">
    <property type="entry name" value="RNA_pol_sigma_r2"/>
</dbReference>
<dbReference type="Pfam" id="PF04542">
    <property type="entry name" value="Sigma70_r2"/>
    <property type="match status" value="1"/>
</dbReference>
<proteinExistence type="inferred from homology"/>
<dbReference type="NCBIfam" id="TIGR02937">
    <property type="entry name" value="sigma70-ECF"/>
    <property type="match status" value="1"/>
</dbReference>
<dbReference type="SUPFAM" id="SSF88946">
    <property type="entry name" value="Sigma2 domain of RNA polymerase sigma factors"/>
    <property type="match status" value="1"/>
</dbReference>
<dbReference type="PANTHER" id="PTHR43133">
    <property type="entry name" value="RNA POLYMERASE ECF-TYPE SIGMA FACTO"/>
    <property type="match status" value="1"/>
</dbReference>
<evidence type="ECO:0000313" key="8">
    <source>
        <dbReference type="Proteomes" id="UP000813420"/>
    </source>
</evidence>
<organism evidence="7 8">
    <name type="scientific">Merdimonas faecis</name>
    <dbReference type="NCBI Taxonomy" id="1653435"/>
    <lineage>
        <taxon>Bacteria</taxon>
        <taxon>Bacillati</taxon>
        <taxon>Bacillota</taxon>
        <taxon>Clostridia</taxon>
        <taxon>Lachnospirales</taxon>
        <taxon>Lachnospiraceae</taxon>
        <taxon>Merdimonas</taxon>
    </lineage>
</organism>
<evidence type="ECO:0000256" key="2">
    <source>
        <dbReference type="ARBA" id="ARBA00023015"/>
    </source>
</evidence>
<feature type="domain" description="RNA polymerase sigma-70 region 2" evidence="6">
    <location>
        <begin position="14"/>
        <end position="80"/>
    </location>
</feature>
<dbReference type="PANTHER" id="PTHR43133:SF8">
    <property type="entry name" value="RNA POLYMERASE SIGMA FACTOR HI_1459-RELATED"/>
    <property type="match status" value="1"/>
</dbReference>
<reference evidence="7" key="1">
    <citation type="journal article" date="2021" name="PeerJ">
        <title>Extensive microbial diversity within the chicken gut microbiome revealed by metagenomics and culture.</title>
        <authorList>
            <person name="Gilroy R."/>
            <person name="Ravi A."/>
            <person name="Getino M."/>
            <person name="Pursley I."/>
            <person name="Horton D.L."/>
            <person name="Alikhan N.F."/>
            <person name="Baker D."/>
            <person name="Gharbi K."/>
            <person name="Hall N."/>
            <person name="Watson M."/>
            <person name="Adriaenssens E.M."/>
            <person name="Foster-Nyarko E."/>
            <person name="Jarju S."/>
            <person name="Secka A."/>
            <person name="Antonio M."/>
            <person name="Oren A."/>
            <person name="Chaudhuri R.R."/>
            <person name="La Ragione R."/>
            <person name="Hildebrand F."/>
            <person name="Pallen M.J."/>
        </authorList>
    </citation>
    <scope>NUCLEOTIDE SEQUENCE</scope>
    <source>
        <strain evidence="7">USAMLcec4-12693</strain>
    </source>
</reference>
<dbReference type="RefSeq" id="WP_277271774.1">
    <property type="nucleotide sequence ID" value="NZ_DYXE01000039.1"/>
</dbReference>
<reference evidence="7" key="2">
    <citation type="submission" date="2021-09" db="EMBL/GenBank/DDBJ databases">
        <authorList>
            <person name="Gilroy R."/>
        </authorList>
    </citation>
    <scope>NUCLEOTIDE SEQUENCE</scope>
    <source>
        <strain evidence="7">USAMLcec4-12693</strain>
    </source>
</reference>
<keyword evidence="2" id="KW-0805">Transcription regulation</keyword>
<evidence type="ECO:0000313" key="7">
    <source>
        <dbReference type="EMBL" id="HJH49394.1"/>
    </source>
</evidence>
<gene>
    <name evidence="7" type="ORF">K8V39_03930</name>
</gene>